<keyword evidence="3" id="KW-1185">Reference proteome</keyword>
<dbReference type="InterPro" id="IPR001810">
    <property type="entry name" value="F-box_dom"/>
</dbReference>
<dbReference type="Pfam" id="PF00646">
    <property type="entry name" value="F-box"/>
    <property type="match status" value="1"/>
</dbReference>
<feature type="domain" description="F-box" evidence="1">
    <location>
        <begin position="12"/>
        <end position="51"/>
    </location>
</feature>
<organism evidence="2 3">
    <name type="scientific">Allacma fusca</name>
    <dbReference type="NCBI Taxonomy" id="39272"/>
    <lineage>
        <taxon>Eukaryota</taxon>
        <taxon>Metazoa</taxon>
        <taxon>Ecdysozoa</taxon>
        <taxon>Arthropoda</taxon>
        <taxon>Hexapoda</taxon>
        <taxon>Collembola</taxon>
        <taxon>Symphypleona</taxon>
        <taxon>Sminthuridae</taxon>
        <taxon>Allacma</taxon>
    </lineage>
</organism>
<evidence type="ECO:0000313" key="3">
    <source>
        <dbReference type="Proteomes" id="UP000708208"/>
    </source>
</evidence>
<protein>
    <recommendedName>
        <fullName evidence="1">F-box domain-containing protein</fullName>
    </recommendedName>
</protein>
<feature type="non-terminal residue" evidence="2">
    <location>
        <position position="1"/>
    </location>
</feature>
<dbReference type="EMBL" id="CAJVCH010005403">
    <property type="protein sequence ID" value="CAG7657631.1"/>
    <property type="molecule type" value="Genomic_DNA"/>
</dbReference>
<accession>A0A8J2J5T0</accession>
<dbReference type="SMART" id="SM00256">
    <property type="entry name" value="FBOX"/>
    <property type="match status" value="1"/>
</dbReference>
<reference evidence="2" key="1">
    <citation type="submission" date="2021-06" db="EMBL/GenBank/DDBJ databases">
        <authorList>
            <person name="Hodson N. C."/>
            <person name="Mongue J. A."/>
            <person name="Jaron S. K."/>
        </authorList>
    </citation>
    <scope>NUCLEOTIDE SEQUENCE</scope>
</reference>
<evidence type="ECO:0000259" key="1">
    <source>
        <dbReference type="SMART" id="SM00256"/>
    </source>
</evidence>
<dbReference type="AlphaFoldDB" id="A0A8J2J5T0"/>
<feature type="non-terminal residue" evidence="2">
    <location>
        <position position="61"/>
    </location>
</feature>
<name>A0A8J2J5T0_9HEXA</name>
<dbReference type="Proteomes" id="UP000708208">
    <property type="component" value="Unassembled WGS sequence"/>
</dbReference>
<comment type="caution">
    <text evidence="2">The sequence shown here is derived from an EMBL/GenBank/DDBJ whole genome shotgun (WGS) entry which is preliminary data.</text>
</comment>
<evidence type="ECO:0000313" key="2">
    <source>
        <dbReference type="EMBL" id="CAG7657631.1"/>
    </source>
</evidence>
<dbReference type="OrthoDB" id="538223at2759"/>
<sequence length="61" mass="7232">MAEYEQVQHPLLIDLVLEQLFQNLEVLDLLRCRLVCKHWNHLVTKPLSQNQNRLVLIPNSD</sequence>
<proteinExistence type="predicted"/>
<gene>
    <name evidence="2" type="ORF">AFUS01_LOCUS988</name>
</gene>